<accession>A0A1M2V6K2</accession>
<dbReference type="AlphaFoldDB" id="A0A1M2V6K2"/>
<protein>
    <submittedName>
        <fullName evidence="1">Uncharacterized protein</fullName>
    </submittedName>
</protein>
<comment type="caution">
    <text evidence="1">The sequence shown here is derived from an EMBL/GenBank/DDBJ whole genome shotgun (WGS) entry which is preliminary data.</text>
</comment>
<name>A0A1M2V6K2_TRAPU</name>
<gene>
    <name evidence="1" type="ORF">TRAPUB_6225</name>
</gene>
<proteinExistence type="predicted"/>
<keyword evidence="2" id="KW-1185">Reference proteome</keyword>
<dbReference type="EMBL" id="MNAD01001626">
    <property type="protein sequence ID" value="OJT03177.1"/>
    <property type="molecule type" value="Genomic_DNA"/>
</dbReference>
<evidence type="ECO:0000313" key="2">
    <source>
        <dbReference type="Proteomes" id="UP000184267"/>
    </source>
</evidence>
<evidence type="ECO:0000313" key="1">
    <source>
        <dbReference type="EMBL" id="OJT03177.1"/>
    </source>
</evidence>
<organism evidence="1 2">
    <name type="scientific">Trametes pubescens</name>
    <name type="common">White-rot fungus</name>
    <dbReference type="NCBI Taxonomy" id="154538"/>
    <lineage>
        <taxon>Eukaryota</taxon>
        <taxon>Fungi</taxon>
        <taxon>Dikarya</taxon>
        <taxon>Basidiomycota</taxon>
        <taxon>Agaricomycotina</taxon>
        <taxon>Agaricomycetes</taxon>
        <taxon>Polyporales</taxon>
        <taxon>Polyporaceae</taxon>
        <taxon>Trametes</taxon>
    </lineage>
</organism>
<reference evidence="1 2" key="1">
    <citation type="submission" date="2016-10" db="EMBL/GenBank/DDBJ databases">
        <title>Genome sequence of the basidiomycete white-rot fungus Trametes pubescens.</title>
        <authorList>
            <person name="Makela M.R."/>
            <person name="Granchi Z."/>
            <person name="Peng M."/>
            <person name="De Vries R.P."/>
            <person name="Grigoriev I."/>
            <person name="Riley R."/>
            <person name="Hilden K."/>
        </authorList>
    </citation>
    <scope>NUCLEOTIDE SEQUENCE [LARGE SCALE GENOMIC DNA]</scope>
    <source>
        <strain evidence="1 2">FBCC735</strain>
    </source>
</reference>
<dbReference type="Proteomes" id="UP000184267">
    <property type="component" value="Unassembled WGS sequence"/>
</dbReference>
<sequence length="49" mass="5539">MYAESLLLKCFWKATASSGRSGKSGHIHLMLAGRPSARRMVVSYPRWSR</sequence>